<dbReference type="InterPro" id="IPR019568">
    <property type="entry name" value="Rapsyn_myristoylation/link_N"/>
</dbReference>
<dbReference type="PhylomeDB" id="T1J5G7"/>
<dbReference type="EMBL" id="JH431861">
    <property type="status" value="NOT_ANNOTATED_CDS"/>
    <property type="molecule type" value="Genomic_DNA"/>
</dbReference>
<dbReference type="SUPFAM" id="SSF48452">
    <property type="entry name" value="TPR-like"/>
    <property type="match status" value="2"/>
</dbReference>
<dbReference type="HOGENOM" id="CLU_030911_0_0_1"/>
<evidence type="ECO:0000256" key="3">
    <source>
        <dbReference type="ARBA" id="ARBA00022737"/>
    </source>
</evidence>
<accession>T1J5G7</accession>
<evidence type="ECO:0000256" key="6">
    <source>
        <dbReference type="ARBA" id="ARBA00022833"/>
    </source>
</evidence>
<dbReference type="Pfam" id="PF13424">
    <property type="entry name" value="TPR_12"/>
    <property type="match status" value="2"/>
</dbReference>
<dbReference type="Gene3D" id="3.30.40.10">
    <property type="entry name" value="Zinc/RING finger domain, C3HC4 (zinc finger)"/>
    <property type="match status" value="1"/>
</dbReference>
<dbReference type="AlphaFoldDB" id="T1J5G7"/>
<reference evidence="11" key="1">
    <citation type="submission" date="2011-05" db="EMBL/GenBank/DDBJ databases">
        <authorList>
            <person name="Richards S.R."/>
            <person name="Qu J."/>
            <person name="Jiang H."/>
            <person name="Jhangiani S.N."/>
            <person name="Agravi P."/>
            <person name="Goodspeed R."/>
            <person name="Gross S."/>
            <person name="Mandapat C."/>
            <person name="Jackson L."/>
            <person name="Mathew T."/>
            <person name="Pu L."/>
            <person name="Thornton R."/>
            <person name="Saada N."/>
            <person name="Wilczek-Boney K.B."/>
            <person name="Lee S."/>
            <person name="Kovar C."/>
            <person name="Wu Y."/>
            <person name="Scherer S.E."/>
            <person name="Worley K.C."/>
            <person name="Muzny D.M."/>
            <person name="Gibbs R."/>
        </authorList>
    </citation>
    <scope>NUCLEOTIDE SEQUENCE</scope>
    <source>
        <strain evidence="11">Brora</strain>
    </source>
</reference>
<evidence type="ECO:0000313" key="11">
    <source>
        <dbReference type="Proteomes" id="UP000014500"/>
    </source>
</evidence>
<keyword evidence="4 7" id="KW-0863">Zinc-finger</keyword>
<dbReference type="PRINTS" id="PR00217">
    <property type="entry name" value="POSTSYNAPTIC"/>
</dbReference>
<dbReference type="InterPro" id="IPR013083">
    <property type="entry name" value="Znf_RING/FYVE/PHD"/>
</dbReference>
<keyword evidence="5 8" id="KW-0802">TPR repeat</keyword>
<dbReference type="GO" id="GO:0007271">
    <property type="term" value="P:synaptic transmission, cholinergic"/>
    <property type="evidence" value="ECO:0007669"/>
    <property type="project" value="TreeGrafter"/>
</dbReference>
<dbReference type="PROSITE" id="PS50005">
    <property type="entry name" value="TPR"/>
    <property type="match status" value="1"/>
</dbReference>
<protein>
    <recommendedName>
        <fullName evidence="9">RING-type domain-containing protein</fullName>
    </recommendedName>
</protein>
<dbReference type="GO" id="GO:0008270">
    <property type="term" value="F:zinc ion binding"/>
    <property type="evidence" value="ECO:0007669"/>
    <property type="project" value="UniProtKB-KW"/>
</dbReference>
<keyword evidence="11" id="KW-1185">Reference proteome</keyword>
<dbReference type="InterPro" id="IPR001237">
    <property type="entry name" value="Postsynaptic"/>
</dbReference>
<evidence type="ECO:0000256" key="5">
    <source>
        <dbReference type="ARBA" id="ARBA00022803"/>
    </source>
</evidence>
<dbReference type="GO" id="GO:0043495">
    <property type="term" value="F:protein-membrane adaptor activity"/>
    <property type="evidence" value="ECO:0007669"/>
    <property type="project" value="InterPro"/>
</dbReference>
<dbReference type="STRING" id="126957.T1J5G7"/>
<dbReference type="GO" id="GO:0005886">
    <property type="term" value="C:plasma membrane"/>
    <property type="evidence" value="ECO:0007669"/>
    <property type="project" value="TreeGrafter"/>
</dbReference>
<evidence type="ECO:0000256" key="4">
    <source>
        <dbReference type="ARBA" id="ARBA00022771"/>
    </source>
</evidence>
<dbReference type="SMART" id="SM00028">
    <property type="entry name" value="TPR"/>
    <property type="match status" value="5"/>
</dbReference>
<keyword evidence="3" id="KW-0677">Repeat</keyword>
<dbReference type="GO" id="GO:0033130">
    <property type="term" value="F:acetylcholine receptor binding"/>
    <property type="evidence" value="ECO:0007669"/>
    <property type="project" value="InterPro"/>
</dbReference>
<keyword evidence="6" id="KW-0862">Zinc</keyword>
<dbReference type="Pfam" id="PF13639">
    <property type="entry name" value="zf-RING_2"/>
    <property type="match status" value="1"/>
</dbReference>
<dbReference type="InterPro" id="IPR052480">
    <property type="entry name" value="RAPsyn"/>
</dbReference>
<feature type="domain" description="RING-type" evidence="9">
    <location>
        <begin position="373"/>
        <end position="421"/>
    </location>
</feature>
<dbReference type="GO" id="GO:1900075">
    <property type="term" value="P:positive regulation of neuromuscular synaptic transmission"/>
    <property type="evidence" value="ECO:0007669"/>
    <property type="project" value="TreeGrafter"/>
</dbReference>
<sequence>MPPLGAGPGPAMGQRLGRHHMEHGLRLYQNQRPENASRCWRRALRLLTDTSDRFIALGYLCDAHSDCGRYGELVACGLTQLDLATRLDSPSMRAQAYLNLARGAEKQGDFGRTLDYCHHALRDQAHDPCLAGHAHLVLGAAYLGLANFAKAVEYYDAALRLAGQLTDSQLQVLALIGLGQVFAFLKDYEKSLRFHSRAHEISKSLSCKFVRLALVHLVTPLRKLGRLAEAADCCQEALQMSLQTNDRPSQARCLLALGDIYRNRNELERAHSQYEMAFSLLKEMDDRLGQAQVLMGMAKTMTAMKRQSSVCDCKALEINNKALEISTALGNKLFMYYCHVRLEEIYGSLGDEINRLQEERLAMSLAADLDRVCGVCRQEYGDTPAPLEALPCAHIFHAKCVREVLQERERRRKKRTCPECRRTLGASRTFLDCDQHDSIM</sequence>
<dbReference type="InterPro" id="IPR011990">
    <property type="entry name" value="TPR-like_helical_dom_sf"/>
</dbReference>
<dbReference type="PROSITE" id="PS50089">
    <property type="entry name" value="ZF_RING_2"/>
    <property type="match status" value="1"/>
</dbReference>
<evidence type="ECO:0000256" key="8">
    <source>
        <dbReference type="PROSITE-ProRule" id="PRU00339"/>
    </source>
</evidence>
<evidence type="ECO:0000259" key="9">
    <source>
        <dbReference type="PROSITE" id="PS50089"/>
    </source>
</evidence>
<dbReference type="Pfam" id="PF10579">
    <property type="entry name" value="Rapsyn_N"/>
    <property type="match status" value="1"/>
</dbReference>
<comment type="similarity">
    <text evidence="1">Belongs to the RAPsyn family.</text>
</comment>
<dbReference type="PANTHER" id="PTHR46574">
    <property type="entry name" value="43 KDA RECEPTOR-ASSOCIATED PROTEIN OF THE SYNAPSE"/>
    <property type="match status" value="1"/>
</dbReference>
<dbReference type="GO" id="GO:0031594">
    <property type="term" value="C:neuromuscular junction"/>
    <property type="evidence" value="ECO:0007669"/>
    <property type="project" value="TreeGrafter"/>
</dbReference>
<evidence type="ECO:0000256" key="2">
    <source>
        <dbReference type="ARBA" id="ARBA00022723"/>
    </source>
</evidence>
<evidence type="ECO:0000256" key="1">
    <source>
        <dbReference type="ARBA" id="ARBA00007295"/>
    </source>
</evidence>
<dbReference type="Proteomes" id="UP000014500">
    <property type="component" value="Unassembled WGS sequence"/>
</dbReference>
<dbReference type="Gene3D" id="1.25.40.10">
    <property type="entry name" value="Tetratricopeptide repeat domain"/>
    <property type="match status" value="2"/>
</dbReference>
<dbReference type="SMART" id="SM00184">
    <property type="entry name" value="RING"/>
    <property type="match status" value="1"/>
</dbReference>
<evidence type="ECO:0000256" key="7">
    <source>
        <dbReference type="PROSITE-ProRule" id="PRU00175"/>
    </source>
</evidence>
<reference evidence="10" key="2">
    <citation type="submission" date="2015-02" db="UniProtKB">
        <authorList>
            <consortium name="EnsemblMetazoa"/>
        </authorList>
    </citation>
    <scope>IDENTIFICATION</scope>
</reference>
<dbReference type="OMA" id="ALRCSHI"/>
<organism evidence="10 11">
    <name type="scientific">Strigamia maritima</name>
    <name type="common">European centipede</name>
    <name type="synonym">Geophilus maritimus</name>
    <dbReference type="NCBI Taxonomy" id="126957"/>
    <lineage>
        <taxon>Eukaryota</taxon>
        <taxon>Metazoa</taxon>
        <taxon>Ecdysozoa</taxon>
        <taxon>Arthropoda</taxon>
        <taxon>Myriapoda</taxon>
        <taxon>Chilopoda</taxon>
        <taxon>Pleurostigmophora</taxon>
        <taxon>Geophilomorpha</taxon>
        <taxon>Linotaeniidae</taxon>
        <taxon>Strigamia</taxon>
    </lineage>
</organism>
<dbReference type="PANTHER" id="PTHR46574:SF1">
    <property type="entry name" value="43 KDA RECEPTOR-ASSOCIATED PROTEIN OF THE SYNAPSE"/>
    <property type="match status" value="1"/>
</dbReference>
<dbReference type="GO" id="GO:0005737">
    <property type="term" value="C:cytoplasm"/>
    <property type="evidence" value="ECO:0007669"/>
    <property type="project" value="UniProtKB-ARBA"/>
</dbReference>
<dbReference type="SUPFAM" id="SSF57850">
    <property type="entry name" value="RING/U-box"/>
    <property type="match status" value="1"/>
</dbReference>
<evidence type="ECO:0000313" key="10">
    <source>
        <dbReference type="EnsemblMetazoa" id="SMAR008867-PA"/>
    </source>
</evidence>
<dbReference type="EnsemblMetazoa" id="SMAR008867-RA">
    <property type="protein sequence ID" value="SMAR008867-PA"/>
    <property type="gene ID" value="SMAR008867"/>
</dbReference>
<keyword evidence="2" id="KW-0479">Metal-binding</keyword>
<name>T1J5G7_STRMM</name>
<proteinExistence type="inferred from homology"/>
<dbReference type="InterPro" id="IPR019734">
    <property type="entry name" value="TPR_rpt"/>
</dbReference>
<dbReference type="eggNOG" id="KOG1941">
    <property type="taxonomic scope" value="Eukaryota"/>
</dbReference>
<feature type="repeat" description="TPR" evidence="8">
    <location>
        <begin position="132"/>
        <end position="165"/>
    </location>
</feature>
<dbReference type="InterPro" id="IPR001841">
    <property type="entry name" value="Znf_RING"/>
</dbReference>